<accession>A0A7S3MP61</accession>
<dbReference type="SUPFAM" id="SSF53254">
    <property type="entry name" value="Phosphoglycerate mutase-like"/>
    <property type="match status" value="1"/>
</dbReference>
<dbReference type="EMBL" id="HBIE01031055">
    <property type="protein sequence ID" value="CAE0314383.1"/>
    <property type="molecule type" value="Transcribed_RNA"/>
</dbReference>
<dbReference type="AlphaFoldDB" id="A0A7S3MP61"/>
<name>A0A7S3MP61_9SPIT</name>
<evidence type="ECO:0008006" key="2">
    <source>
        <dbReference type="Google" id="ProtNLM"/>
    </source>
</evidence>
<dbReference type="Gene3D" id="3.40.50.1240">
    <property type="entry name" value="Phosphoglycerate mutase-like"/>
    <property type="match status" value="1"/>
</dbReference>
<proteinExistence type="predicted"/>
<sequence>MISGARGPIQALFDLSDDYIDSISYHDFYYLADTAVALDFEGYPEHKIYFSDDQWELVHEFQKVFLSYRETINTVSLEMSRLLRKPILEMRQKVATLLKGGKAGGLKFMIYSAHDDQVVNMLNFLAADFFWVPYSSTVTFELKYSVSCLESDAKSEDCFGVSVRFNGTPLLFDGCSGDKFVLEGCSFPEFEALMQSKWYEGPGTPNLDAACFETPVPPPSGH</sequence>
<gene>
    <name evidence="1" type="ORF">FEHR0123_LOCUS9309</name>
</gene>
<reference evidence="1" key="1">
    <citation type="submission" date="2021-01" db="EMBL/GenBank/DDBJ databases">
        <authorList>
            <person name="Corre E."/>
            <person name="Pelletier E."/>
            <person name="Niang G."/>
            <person name="Scheremetjew M."/>
            <person name="Finn R."/>
            <person name="Kale V."/>
            <person name="Holt S."/>
            <person name="Cochrane G."/>
            <person name="Meng A."/>
            <person name="Brown T."/>
            <person name="Cohen L."/>
        </authorList>
    </citation>
    <scope>NUCLEOTIDE SEQUENCE</scope>
    <source>
        <strain evidence="1">Fehren 1</strain>
    </source>
</reference>
<protein>
    <recommendedName>
        <fullName evidence="2">Acid phosphatase</fullName>
    </recommendedName>
</protein>
<evidence type="ECO:0000313" key="1">
    <source>
        <dbReference type="EMBL" id="CAE0314383.1"/>
    </source>
</evidence>
<organism evidence="1">
    <name type="scientific">Favella ehrenbergii</name>
    <dbReference type="NCBI Taxonomy" id="182087"/>
    <lineage>
        <taxon>Eukaryota</taxon>
        <taxon>Sar</taxon>
        <taxon>Alveolata</taxon>
        <taxon>Ciliophora</taxon>
        <taxon>Intramacronucleata</taxon>
        <taxon>Spirotrichea</taxon>
        <taxon>Choreotrichia</taxon>
        <taxon>Tintinnida</taxon>
        <taxon>Xystonellidae</taxon>
        <taxon>Favella</taxon>
    </lineage>
</organism>
<dbReference type="InterPro" id="IPR029033">
    <property type="entry name" value="His_PPase_superfam"/>
</dbReference>